<evidence type="ECO:0000313" key="3">
    <source>
        <dbReference type="EMBL" id="ETR68537.1"/>
    </source>
</evidence>
<proteinExistence type="predicted"/>
<reference evidence="4" key="1">
    <citation type="submission" date="2012-11" db="EMBL/GenBank/DDBJ databases">
        <authorList>
            <person name="Lucero-Rivera Y.E."/>
            <person name="Tovar-Ramirez D."/>
        </authorList>
    </citation>
    <scope>NUCLEOTIDE SEQUENCE [LARGE SCALE GENOMIC DNA]</scope>
    <source>
        <strain evidence="4">Araruama</strain>
    </source>
</reference>
<dbReference type="Pfam" id="PF18998">
    <property type="entry name" value="Flg_new_2"/>
    <property type="match status" value="1"/>
</dbReference>
<dbReference type="InterPro" id="IPR044060">
    <property type="entry name" value="Bacterial_rp_domain"/>
</dbReference>
<protein>
    <submittedName>
        <fullName evidence="3">Uncharacterized protein</fullName>
    </submittedName>
</protein>
<evidence type="ECO:0000313" key="4">
    <source>
        <dbReference type="Proteomes" id="UP000189670"/>
    </source>
</evidence>
<dbReference type="EMBL" id="ATBP01000919">
    <property type="protein sequence ID" value="ETR68537.1"/>
    <property type="molecule type" value="Genomic_DNA"/>
</dbReference>
<name>A0A1V1P0Z5_9BACT</name>
<evidence type="ECO:0000259" key="2">
    <source>
        <dbReference type="Pfam" id="PF18998"/>
    </source>
</evidence>
<sequence length="804" mass="89315">MVIVSNELGIDTCTGLMWQRGSSSSKMTWQSALEYTESLSISGYNDWRLPTIQELSSIADYSTYGNSSEYFWSSTTHSTYTSNALAFKYENVYIRNWHKEGLHNVRTVRGGQCQISGNLFIRSPEQASIWNSGDKMAIKWDTQNISGNVIISISREGGKTDTYITIASNTPNDGEFEWTVTQPPSFNCMLKIEPESETSKGTTQGLFSIINTPPQAYSQTLNTTENMPLNITLTGFSPDDKPLTFHIIDPPSHGLLSQSTPYLTYTPNYHFHGTDKLTFITNDGISDSNPETISITIERLHPPIEKQLSIALIENHTTNEDIPISLTFYTHNVASETENIAITVTASYQELIQNISINAISKYTHTMLIIPAEDAFGSTEIDITVSDSVSTISCSLTVKILPVNDPPMFSSFTVPVIYEDYGEKYITWADYISPGPANESDQTCTFIVHPAANALLTSLPTISQNGILNFTTAPNAYGSVVFDVTLKDDGGTENNGIDTSSIQKFTIVIEPVNDCPIFMKGEDQIVHNRDGIQSIPGWASGINQGENESNQALQFIIETDNNSIFETIPEISNDGTLIYTPAPDQTGSSLISVYLKDSGGTEFSGCDTSMAQFFTITVLQTFYELTILQEGQGKIKLNDREVLPEYIQSYQADTTFTLKSIPFENWKFAYWSGDIEDSSEDIQIILDRPITIVAHFYEPPVILNLIGKKQIKINGTIHDLPCSKQINKHTTVYLEPVPVSDFLKWSGDINSTETNVTVIMENDTHIAVHYKDPFEWDTIIHAESQNLGGKFQDNITVGVSITPY</sequence>
<dbReference type="Pfam" id="PF07603">
    <property type="entry name" value="Lcl_C"/>
    <property type="match status" value="1"/>
</dbReference>
<dbReference type="InterPro" id="IPR011460">
    <property type="entry name" value="Lcl_C"/>
</dbReference>
<organism evidence="3 4">
    <name type="scientific">Candidatus Magnetoglobus multicellularis str. Araruama</name>
    <dbReference type="NCBI Taxonomy" id="890399"/>
    <lineage>
        <taxon>Bacteria</taxon>
        <taxon>Pseudomonadati</taxon>
        <taxon>Thermodesulfobacteriota</taxon>
        <taxon>Desulfobacteria</taxon>
        <taxon>Desulfobacterales</taxon>
        <taxon>Desulfobacteraceae</taxon>
        <taxon>Candidatus Magnetoglobus</taxon>
    </lineage>
</organism>
<gene>
    <name evidence="3" type="ORF">OMM_10421</name>
</gene>
<feature type="non-terminal residue" evidence="3">
    <location>
        <position position="804"/>
    </location>
</feature>
<feature type="domain" description="Bacterial repeat" evidence="2">
    <location>
        <begin position="648"/>
        <end position="696"/>
    </location>
</feature>
<dbReference type="Gene3D" id="2.60.40.3440">
    <property type="match status" value="1"/>
</dbReference>
<evidence type="ECO:0000259" key="1">
    <source>
        <dbReference type="Pfam" id="PF07603"/>
    </source>
</evidence>
<dbReference type="Proteomes" id="UP000189670">
    <property type="component" value="Unassembled WGS sequence"/>
</dbReference>
<comment type="caution">
    <text evidence="3">The sequence shown here is derived from an EMBL/GenBank/DDBJ whole genome shotgun (WGS) entry which is preliminary data.</text>
</comment>
<dbReference type="Pfam" id="PF17963">
    <property type="entry name" value="Big_9"/>
    <property type="match status" value="1"/>
</dbReference>
<dbReference type="AlphaFoldDB" id="A0A1V1P0Z5"/>
<feature type="domain" description="Lcl C-terminal" evidence="1">
    <location>
        <begin position="11"/>
        <end position="109"/>
    </location>
</feature>
<accession>A0A1V1P0Z5</accession>